<name>A0ABT9ZJ00_9BACI</name>
<reference evidence="1 2" key="1">
    <citation type="submission" date="2023-07" db="EMBL/GenBank/DDBJ databases">
        <title>Genomic Encyclopedia of Type Strains, Phase IV (KMG-IV): sequencing the most valuable type-strain genomes for metagenomic binning, comparative biology and taxonomic classification.</title>
        <authorList>
            <person name="Goeker M."/>
        </authorList>
    </citation>
    <scope>NUCLEOTIDE SEQUENCE [LARGE SCALE GENOMIC DNA]</scope>
    <source>
        <strain evidence="1 2">DSM 29005</strain>
    </source>
</reference>
<keyword evidence="2" id="KW-1185">Reference proteome</keyword>
<dbReference type="EMBL" id="JAUSUD010000019">
    <property type="protein sequence ID" value="MDQ0232246.1"/>
    <property type="molecule type" value="Genomic_DNA"/>
</dbReference>
<dbReference type="RefSeq" id="WP_307344253.1">
    <property type="nucleotide sequence ID" value="NZ_JAUSUD010000019.1"/>
</dbReference>
<evidence type="ECO:0000313" key="1">
    <source>
        <dbReference type="EMBL" id="MDQ0232246.1"/>
    </source>
</evidence>
<protein>
    <submittedName>
        <fullName evidence="1">Spore germination protein PE</fullName>
    </submittedName>
</protein>
<dbReference type="Pfam" id="PF10970">
    <property type="entry name" value="GerPE"/>
    <property type="match status" value="1"/>
</dbReference>
<accession>A0ABT9ZJ00</accession>
<evidence type="ECO:0000313" key="2">
    <source>
        <dbReference type="Proteomes" id="UP001234495"/>
    </source>
</evidence>
<comment type="caution">
    <text evidence="1">The sequence shown here is derived from an EMBL/GenBank/DDBJ whole genome shotgun (WGS) entry which is preliminary data.</text>
</comment>
<dbReference type="InterPro" id="IPR024496">
    <property type="entry name" value="Spore_germ_GerPE"/>
</dbReference>
<sequence length="121" mass="13662">MISRFSKVKSVYVNSIGLSSVFSIGDSMNITPNVKVLAEQREEEKYFGNEGNLHQYPVFDEDIPYPIFYERITTSFFHENASINVNTVSVTALSSAAVFQIGSSKDIKCESRILHIRHPLD</sequence>
<dbReference type="Proteomes" id="UP001234495">
    <property type="component" value="Unassembled WGS sequence"/>
</dbReference>
<proteinExistence type="predicted"/>
<organism evidence="1 2">
    <name type="scientific">Metabacillus malikii</name>
    <dbReference type="NCBI Taxonomy" id="1504265"/>
    <lineage>
        <taxon>Bacteria</taxon>
        <taxon>Bacillati</taxon>
        <taxon>Bacillota</taxon>
        <taxon>Bacilli</taxon>
        <taxon>Bacillales</taxon>
        <taxon>Bacillaceae</taxon>
        <taxon>Metabacillus</taxon>
    </lineage>
</organism>
<gene>
    <name evidence="1" type="ORF">J2S19_003533</name>
</gene>